<dbReference type="Gene3D" id="2.40.160.10">
    <property type="entry name" value="Porin"/>
    <property type="match status" value="1"/>
</dbReference>
<keyword evidence="1" id="KW-0732">Signal</keyword>
<feature type="chain" id="PRO_5007280575" description="OmpL-like beta-barrel porin-2" evidence="1">
    <location>
        <begin position="21"/>
        <end position="346"/>
    </location>
</feature>
<evidence type="ECO:0000313" key="2">
    <source>
        <dbReference type="EMBL" id="AMQ00212.1"/>
    </source>
</evidence>
<accession>A0A127VG40</accession>
<feature type="signal peptide" evidence="1">
    <location>
        <begin position="1"/>
        <end position="20"/>
    </location>
</feature>
<organism evidence="2 3">
    <name type="scientific">Pedobacter cryoconitis</name>
    <dbReference type="NCBI Taxonomy" id="188932"/>
    <lineage>
        <taxon>Bacteria</taxon>
        <taxon>Pseudomonadati</taxon>
        <taxon>Bacteroidota</taxon>
        <taxon>Sphingobacteriia</taxon>
        <taxon>Sphingobacteriales</taxon>
        <taxon>Sphingobacteriaceae</taxon>
        <taxon>Pedobacter</taxon>
    </lineage>
</organism>
<dbReference type="PATRIC" id="fig|188932.3.peg.3479"/>
<dbReference type="RefSeq" id="WP_068403034.1">
    <property type="nucleotide sequence ID" value="NZ_CP014504.1"/>
</dbReference>
<dbReference type="SUPFAM" id="SSF56935">
    <property type="entry name" value="Porins"/>
    <property type="match status" value="1"/>
</dbReference>
<evidence type="ECO:0000256" key="1">
    <source>
        <dbReference type="SAM" id="SignalP"/>
    </source>
</evidence>
<gene>
    <name evidence="2" type="ORF">AY601_3344</name>
</gene>
<dbReference type="InterPro" id="IPR023614">
    <property type="entry name" value="Porin_dom_sf"/>
</dbReference>
<dbReference type="OrthoDB" id="1114561at2"/>
<name>A0A127VG40_9SPHI</name>
<dbReference type="Proteomes" id="UP000071561">
    <property type="component" value="Chromosome"/>
</dbReference>
<dbReference type="InterPro" id="IPR011486">
    <property type="entry name" value="BBP2"/>
</dbReference>
<dbReference type="AlphaFoldDB" id="A0A127VG40"/>
<dbReference type="EMBL" id="CP014504">
    <property type="protein sequence ID" value="AMQ00212.1"/>
    <property type="molecule type" value="Genomic_DNA"/>
</dbReference>
<protein>
    <recommendedName>
        <fullName evidence="4">OmpL-like beta-barrel porin-2</fullName>
    </recommendedName>
</protein>
<dbReference type="Pfam" id="PF07642">
    <property type="entry name" value="BBP2"/>
    <property type="match status" value="1"/>
</dbReference>
<proteinExistence type="predicted"/>
<evidence type="ECO:0008006" key="4">
    <source>
        <dbReference type="Google" id="ProtNLM"/>
    </source>
</evidence>
<reference evidence="2 3" key="1">
    <citation type="submission" date="2016-03" db="EMBL/GenBank/DDBJ databases">
        <title>Complete genome sequence of Pedobacter cryoconitis PAMC 27485.</title>
        <authorList>
            <person name="Lee J."/>
            <person name="Kim O.-S."/>
        </authorList>
    </citation>
    <scope>NUCLEOTIDE SEQUENCE [LARGE SCALE GENOMIC DNA]</scope>
    <source>
        <strain evidence="2 3">PAMC 27485</strain>
    </source>
</reference>
<dbReference type="KEGG" id="pcm:AY601_3344"/>
<keyword evidence="3" id="KW-1185">Reference proteome</keyword>
<evidence type="ECO:0000313" key="3">
    <source>
        <dbReference type="Proteomes" id="UP000071561"/>
    </source>
</evidence>
<sequence precursor="true">MKIKSFFTLSALTMSAATYAQETPTSSPLQISGSADVYYKYDFSKKPNIGTSFANDQNSVSIGMLDLALKKTTGKASFVGELSFGPRGQYGSIPNGEGETGNADNSFHIQNLYMSYAVTNKLALTAGYMSTFIGYEVIVPTGNFNYSTSYLFTNGPFQNAGIRANYTFTPKIALMVGLFNDWNAYKDVNGVTHFGAQLTVVPVDGWTAYLNLLTGRASGATGTGSIYDLTTSYQVTEKVKIGLNAADYSVTNNNGGYSGAALYLQNAFTANFSLGLRGEYFKTKDVPDLEGSNVKSITLTANLKAGGLTFIPEVRFDNGSTARFIKNNLDPTKNASQFSLAAVYAF</sequence>